<dbReference type="Gene3D" id="1.10.1070.20">
    <property type="match status" value="1"/>
</dbReference>
<protein>
    <recommendedName>
        <fullName evidence="3">HipA-like C-terminal domain-containing protein</fullName>
    </recommendedName>
</protein>
<sequence>MSNINQVLRDVHPPPSFDGPVGCTGFDVFAGFLILDALVANRDRHEQNWAVLRPRLTDQPERLAPSYDHGGSLGYNLREEGRETLLREPAGLEAWAAKGTAHRFEHAPPAPTLVDHAAAAVRLCTPEAAQWWHAQLASLDLSELHGVLATGVSGMSETAATFASRVLDVNLRRLRDAINGGA</sequence>
<evidence type="ECO:0000313" key="2">
    <source>
        <dbReference type="Proteomes" id="UP000292373"/>
    </source>
</evidence>
<proteinExistence type="predicted"/>
<evidence type="ECO:0000313" key="1">
    <source>
        <dbReference type="EMBL" id="TBT88392.1"/>
    </source>
</evidence>
<reference evidence="1 2" key="1">
    <citation type="submission" date="2019-01" db="EMBL/GenBank/DDBJ databases">
        <title>Lactibacter flavus gen. nov., sp. nov., a novel bacterium of the family Propionibacteriaceae isolated from raw milk and dairy products.</title>
        <authorList>
            <person name="Huptas C."/>
            <person name="Wenning M."/>
            <person name="Breitenwieser F."/>
            <person name="Doll E."/>
            <person name="Von Neubeck M."/>
            <person name="Busse H.-J."/>
            <person name="Scherer S."/>
        </authorList>
    </citation>
    <scope>NUCLEOTIDE SEQUENCE [LARGE SCALE GENOMIC DNA]</scope>
    <source>
        <strain evidence="1 2">KCTC 33808</strain>
    </source>
</reference>
<gene>
    <name evidence="1" type="ORF">ET989_00025</name>
</gene>
<accession>A0A4Q9KH82</accession>
<dbReference type="AlphaFoldDB" id="A0A4Q9KH82"/>
<dbReference type="Proteomes" id="UP000292373">
    <property type="component" value="Unassembled WGS sequence"/>
</dbReference>
<dbReference type="EMBL" id="SDMQ01000001">
    <property type="protein sequence ID" value="TBT88392.1"/>
    <property type="molecule type" value="Genomic_DNA"/>
</dbReference>
<organism evidence="1 2">
    <name type="scientific">Propioniciclava sinopodophylli</name>
    <dbReference type="NCBI Taxonomy" id="1837344"/>
    <lineage>
        <taxon>Bacteria</taxon>
        <taxon>Bacillati</taxon>
        <taxon>Actinomycetota</taxon>
        <taxon>Actinomycetes</taxon>
        <taxon>Propionibacteriales</taxon>
        <taxon>Propionibacteriaceae</taxon>
        <taxon>Propioniciclava</taxon>
    </lineage>
</organism>
<evidence type="ECO:0008006" key="3">
    <source>
        <dbReference type="Google" id="ProtNLM"/>
    </source>
</evidence>
<dbReference type="OrthoDB" id="9812605at2"/>
<keyword evidence="2" id="KW-1185">Reference proteome</keyword>
<name>A0A4Q9KH82_9ACTN</name>
<dbReference type="RefSeq" id="WP_131166523.1">
    <property type="nucleotide sequence ID" value="NZ_SDMQ01000001.1"/>
</dbReference>
<comment type="caution">
    <text evidence="1">The sequence shown here is derived from an EMBL/GenBank/DDBJ whole genome shotgun (WGS) entry which is preliminary data.</text>
</comment>